<comment type="caution">
    <text evidence="3">The sequence shown here is derived from an EMBL/GenBank/DDBJ whole genome shotgun (WGS) entry which is preliminary data.</text>
</comment>
<dbReference type="InterPro" id="IPR046847">
    <property type="entry name" value="Xre-like_HTH"/>
</dbReference>
<sequence length="150" mass="16729">MPSTIKEYRPKAVDRKEGFWQTLGLPSRGPKLHEALSEGVPYEVYTNLAAISGLESQELARYVVISSATLQRRAKAGHFKRDEGDRLYRFAEVYKNAVDLFEGDRQRANTWLLNPVRGLGGQRPVEMIATTAGAEAVLDLIGRLEHGVFA</sequence>
<protein>
    <submittedName>
        <fullName evidence="3">Antitoxin</fullName>
    </submittedName>
</protein>
<reference evidence="3 4" key="1">
    <citation type="submission" date="2016-12" db="EMBL/GenBank/DDBJ databases">
        <title>Draft genome sequences of strains Salinicola socius SMB35, Salinicola sp. MH3R3-1 and Chromohalobacter sp. SMB17 from the Verkhnekamsk potash mining region of Russia.</title>
        <authorList>
            <person name="Mavrodi D.V."/>
            <person name="Olsson B.E."/>
            <person name="Korsakova E.S."/>
            <person name="Pyankova A."/>
            <person name="Mavrodi O.V."/>
            <person name="Plotnikova E.G."/>
        </authorList>
    </citation>
    <scope>NUCLEOTIDE SEQUENCE [LARGE SCALE GENOMIC DNA]</scope>
    <source>
        <strain evidence="3 4">SMB17</strain>
    </source>
</reference>
<evidence type="ECO:0000313" key="3">
    <source>
        <dbReference type="EMBL" id="OLO09884.1"/>
    </source>
</evidence>
<proteinExistence type="predicted"/>
<accession>A0A1Q8T873</accession>
<dbReference type="AlphaFoldDB" id="A0A1Q8T873"/>
<feature type="domain" description="Antitoxin Xre/MbcA/ParS-like toxin-binding" evidence="1">
    <location>
        <begin position="97"/>
        <end position="147"/>
    </location>
</feature>
<dbReference type="RefSeq" id="WP_075370553.1">
    <property type="nucleotide sequence ID" value="NZ_MSDQ01000055.1"/>
</dbReference>
<evidence type="ECO:0000313" key="4">
    <source>
        <dbReference type="Proteomes" id="UP000186806"/>
    </source>
</evidence>
<dbReference type="Pfam" id="PF09722">
    <property type="entry name" value="Xre_MbcA_ParS_C"/>
    <property type="match status" value="1"/>
</dbReference>
<dbReference type="Proteomes" id="UP000186806">
    <property type="component" value="Unassembled WGS sequence"/>
</dbReference>
<gene>
    <name evidence="3" type="ORF">BTW10_17735</name>
</gene>
<evidence type="ECO:0000259" key="1">
    <source>
        <dbReference type="Pfam" id="PF09722"/>
    </source>
</evidence>
<dbReference type="EMBL" id="MSDQ01000055">
    <property type="protein sequence ID" value="OLO09884.1"/>
    <property type="molecule type" value="Genomic_DNA"/>
</dbReference>
<dbReference type="GO" id="GO:0003677">
    <property type="term" value="F:DNA binding"/>
    <property type="evidence" value="ECO:0007669"/>
    <property type="project" value="InterPro"/>
</dbReference>
<organism evidence="3 4">
    <name type="scientific">Chromohalobacter japonicus</name>
    <dbReference type="NCBI Taxonomy" id="223900"/>
    <lineage>
        <taxon>Bacteria</taxon>
        <taxon>Pseudomonadati</taxon>
        <taxon>Pseudomonadota</taxon>
        <taxon>Gammaproteobacteria</taxon>
        <taxon>Oceanospirillales</taxon>
        <taxon>Halomonadaceae</taxon>
        <taxon>Chromohalobacter</taxon>
    </lineage>
</organism>
<dbReference type="InterPro" id="IPR024467">
    <property type="entry name" value="Xre/MbcA/ParS-like_toxin-bd"/>
</dbReference>
<dbReference type="Pfam" id="PF20432">
    <property type="entry name" value="Xre-like-HTH"/>
    <property type="match status" value="1"/>
</dbReference>
<name>A0A1Q8T873_9GAMM</name>
<evidence type="ECO:0000259" key="2">
    <source>
        <dbReference type="Pfam" id="PF20432"/>
    </source>
</evidence>
<dbReference type="InterPro" id="IPR011979">
    <property type="entry name" value="Antitox_Xre"/>
</dbReference>
<feature type="domain" description="Antitoxin Xre-like helix-turn-helix" evidence="2">
    <location>
        <begin position="32"/>
        <end position="91"/>
    </location>
</feature>
<keyword evidence="4" id="KW-1185">Reference proteome</keyword>
<dbReference type="NCBIfam" id="TIGR02293">
    <property type="entry name" value="TAS_TIGR02293"/>
    <property type="match status" value="1"/>
</dbReference>